<keyword evidence="4" id="KW-1185">Reference proteome</keyword>
<feature type="compositionally biased region" description="Low complexity" evidence="2">
    <location>
        <begin position="70"/>
        <end position="89"/>
    </location>
</feature>
<feature type="compositionally biased region" description="Polar residues" evidence="2">
    <location>
        <begin position="50"/>
        <end position="69"/>
    </location>
</feature>
<evidence type="ECO:0000313" key="4">
    <source>
        <dbReference type="Proteomes" id="UP001178507"/>
    </source>
</evidence>
<evidence type="ECO:0000256" key="2">
    <source>
        <dbReference type="SAM" id="MobiDB-lite"/>
    </source>
</evidence>
<feature type="non-terminal residue" evidence="3">
    <location>
        <position position="552"/>
    </location>
</feature>
<feature type="compositionally biased region" description="Basic and acidic residues" evidence="2">
    <location>
        <begin position="90"/>
        <end position="108"/>
    </location>
</feature>
<reference evidence="3" key="1">
    <citation type="submission" date="2023-08" db="EMBL/GenBank/DDBJ databases">
        <authorList>
            <person name="Chen Y."/>
            <person name="Shah S."/>
            <person name="Dougan E. K."/>
            <person name="Thang M."/>
            <person name="Chan C."/>
        </authorList>
    </citation>
    <scope>NUCLEOTIDE SEQUENCE</scope>
</reference>
<feature type="region of interest" description="Disordered" evidence="2">
    <location>
        <begin position="408"/>
        <end position="432"/>
    </location>
</feature>
<feature type="region of interest" description="Disordered" evidence="2">
    <location>
        <begin position="528"/>
        <end position="552"/>
    </location>
</feature>
<dbReference type="Proteomes" id="UP001178507">
    <property type="component" value="Unassembled WGS sequence"/>
</dbReference>
<proteinExistence type="predicted"/>
<feature type="compositionally biased region" description="Acidic residues" evidence="2">
    <location>
        <begin position="118"/>
        <end position="191"/>
    </location>
</feature>
<dbReference type="AlphaFoldDB" id="A0AA36I7B8"/>
<organism evidence="3 4">
    <name type="scientific">Effrenium voratum</name>
    <dbReference type="NCBI Taxonomy" id="2562239"/>
    <lineage>
        <taxon>Eukaryota</taxon>
        <taxon>Sar</taxon>
        <taxon>Alveolata</taxon>
        <taxon>Dinophyceae</taxon>
        <taxon>Suessiales</taxon>
        <taxon>Symbiodiniaceae</taxon>
        <taxon>Effrenium</taxon>
    </lineage>
</organism>
<feature type="coiled-coil region" evidence="1">
    <location>
        <begin position="467"/>
        <end position="494"/>
    </location>
</feature>
<dbReference type="EMBL" id="CAUJNA010000812">
    <property type="protein sequence ID" value="CAJ1381460.1"/>
    <property type="molecule type" value="Genomic_DNA"/>
</dbReference>
<protein>
    <submittedName>
        <fullName evidence="3">Uncharacterized protein</fullName>
    </submittedName>
</protein>
<feature type="compositionally biased region" description="Basic and acidic residues" evidence="2">
    <location>
        <begin position="533"/>
        <end position="546"/>
    </location>
</feature>
<name>A0AA36I7B8_9DINO</name>
<evidence type="ECO:0000313" key="3">
    <source>
        <dbReference type="EMBL" id="CAJ1381460.1"/>
    </source>
</evidence>
<gene>
    <name evidence="3" type="ORF">EVOR1521_LOCUS9144</name>
</gene>
<keyword evidence="1" id="KW-0175">Coiled coil</keyword>
<accession>A0AA36I7B8</accession>
<comment type="caution">
    <text evidence="3">The sequence shown here is derived from an EMBL/GenBank/DDBJ whole genome shotgun (WGS) entry which is preliminary data.</text>
</comment>
<sequence length="552" mass="60019">TQESKGKGQKRRSCLRWPSNSTGPKEKTRSRSPTQPSKSVAVVPTKSGRRSSSPAQSEKDSQQGSRKQGSSAEADAATAAARAEQSSGAERGRSPVQESKRAETDKAALSRKTKAAEQAEDYDSQPLEQCEDLVGEEEENSEEAEDGEEEAQEVDCECEVEDEAAEDPEEEEEAEALGGQDDEESSSDFEVAEPAQKPNRAPKPGAQSLAVVVAKANTDVKKVRNSSTNKAEWEAFSRAVANRKSFPTQLAQHATKNKVDLFNAWLDADRCWNQTQLIVERKRSVNNMSSSGWIACQGKTLRPHYPGDKFDQLVQKRKSAGLWYDDADFPGDVDEQWFYMRAGREVKRTDATVDEATMSGKADLDSAMVKALTDEDDGLMAAGALPAVHAQGGQKDMLEALQAPGETVAVAKKKPKPKAESGGSELAKPKSPQELAAARLADLLVESTSARKKSMTLGATEFAGELAAQLLNHAETLEKTYKELQAALATNNTDKGFYTKVCRTLDEKCAWFVTAEAAADSILAGLKRAEKKRNKDKDDNEKEPPAKRTSRG</sequence>
<feature type="region of interest" description="Disordered" evidence="2">
    <location>
        <begin position="1"/>
        <end position="207"/>
    </location>
</feature>
<evidence type="ECO:0000256" key="1">
    <source>
        <dbReference type="SAM" id="Coils"/>
    </source>
</evidence>